<reference evidence="4" key="1">
    <citation type="journal article" date="2023" name="Front. Mar. Sci.">
        <title>A new Merluccius polli reference genome to investigate the effects of global change in West African waters.</title>
        <authorList>
            <person name="Mateo J.L."/>
            <person name="Blanco-Fernandez C."/>
            <person name="Garcia-Vazquez E."/>
            <person name="Machado-Schiaffino G."/>
        </authorList>
    </citation>
    <scope>NUCLEOTIDE SEQUENCE</scope>
    <source>
        <strain evidence="4">C29</strain>
        <tissue evidence="4">Fin</tissue>
    </source>
</reference>
<feature type="signal peptide" evidence="2">
    <location>
        <begin position="1"/>
        <end position="28"/>
    </location>
</feature>
<evidence type="ECO:0000259" key="3">
    <source>
        <dbReference type="Pfam" id="PF17869"/>
    </source>
</evidence>
<feature type="chain" id="PRO_5041464636" evidence="2">
    <location>
        <begin position="29"/>
        <end position="122"/>
    </location>
</feature>
<evidence type="ECO:0000256" key="2">
    <source>
        <dbReference type="SAM" id="SignalP"/>
    </source>
</evidence>
<feature type="domain" description="Anosmin-1 cysteine rich" evidence="3">
    <location>
        <begin position="43"/>
        <end position="85"/>
    </location>
</feature>
<proteinExistence type="predicted"/>
<feature type="compositionally biased region" description="Polar residues" evidence="1">
    <location>
        <begin position="104"/>
        <end position="122"/>
    </location>
</feature>
<accession>A0AA47M346</accession>
<sequence length="122" mass="13933">MHTRRTTFSTCAWIMLAVLVMTATPGRASSPRRQDDSFFTASVYRARCASRCLSLHITRISAFFRHTQNNGSLVWCQNHKQCSKIRGLTNSTTFSRSQRKEQHTPLQQNPAGNQKPTEIQTF</sequence>
<dbReference type="Proteomes" id="UP001174136">
    <property type="component" value="Unassembled WGS sequence"/>
</dbReference>
<evidence type="ECO:0000313" key="4">
    <source>
        <dbReference type="EMBL" id="KAK0132777.1"/>
    </source>
</evidence>
<dbReference type="Pfam" id="PF17869">
    <property type="entry name" value="Cys_box"/>
    <property type="match status" value="1"/>
</dbReference>
<dbReference type="EMBL" id="JAOPHQ010006116">
    <property type="protein sequence ID" value="KAK0132777.1"/>
    <property type="molecule type" value="Genomic_DNA"/>
</dbReference>
<keyword evidence="2" id="KW-0732">Signal</keyword>
<evidence type="ECO:0000256" key="1">
    <source>
        <dbReference type="SAM" id="MobiDB-lite"/>
    </source>
</evidence>
<organism evidence="4 5">
    <name type="scientific">Merluccius polli</name>
    <name type="common">Benguela hake</name>
    <name type="synonym">Merluccius cadenati</name>
    <dbReference type="NCBI Taxonomy" id="89951"/>
    <lineage>
        <taxon>Eukaryota</taxon>
        <taxon>Metazoa</taxon>
        <taxon>Chordata</taxon>
        <taxon>Craniata</taxon>
        <taxon>Vertebrata</taxon>
        <taxon>Euteleostomi</taxon>
        <taxon>Actinopterygii</taxon>
        <taxon>Neopterygii</taxon>
        <taxon>Teleostei</taxon>
        <taxon>Neoteleostei</taxon>
        <taxon>Acanthomorphata</taxon>
        <taxon>Zeiogadaria</taxon>
        <taxon>Gadariae</taxon>
        <taxon>Gadiformes</taxon>
        <taxon>Gadoidei</taxon>
        <taxon>Merlucciidae</taxon>
        <taxon>Merluccius</taxon>
    </lineage>
</organism>
<protein>
    <submittedName>
        <fullName evidence="4">Anosmin-1</fullName>
    </submittedName>
</protein>
<name>A0AA47M346_MERPO</name>
<dbReference type="AlphaFoldDB" id="A0AA47M346"/>
<gene>
    <name evidence="4" type="primary">ANOS1_4</name>
    <name evidence="4" type="ORF">N1851_032331</name>
</gene>
<keyword evidence="5" id="KW-1185">Reference proteome</keyword>
<evidence type="ECO:0000313" key="5">
    <source>
        <dbReference type="Proteomes" id="UP001174136"/>
    </source>
</evidence>
<dbReference type="InterPro" id="IPR040957">
    <property type="entry name" value="Anosmin-1_Cys_box"/>
</dbReference>
<comment type="caution">
    <text evidence="4">The sequence shown here is derived from an EMBL/GenBank/DDBJ whole genome shotgun (WGS) entry which is preliminary data.</text>
</comment>
<feature type="region of interest" description="Disordered" evidence="1">
    <location>
        <begin position="90"/>
        <end position="122"/>
    </location>
</feature>